<feature type="region of interest" description="Disordered" evidence="5">
    <location>
        <begin position="253"/>
        <end position="275"/>
    </location>
</feature>
<evidence type="ECO:0000256" key="1">
    <source>
        <dbReference type="ARBA" id="ARBA00022737"/>
    </source>
</evidence>
<sequence>MGTGAIAGFSTAARQVKPEDLRNALGGVDAAQRARMAAALQSLDAQASAASGGSAGAVDTGDGGAGGAEITGDDELAFELNQQELLFQKCMRARMEREAKLKLQRQQKKEADEKKRRDALENAFDGELDKLLQFFSDGFPIETADGYGTTLLSEAAAGGAEDCIAMLLGNGANVNKRGRNMRTPLWRAANAGHSGAVQMLLRAGGDPRTPDEIGAKPYHVANGVEVKTLLECWDVSITEKLVTTMAANQKKIEREKKAKEKKQKEEMQDALEQTQRKTQIARTEVARIQKMVVSYRQQKVSLAETGEVEKMKELEPLLENAEAELATAKKVHQELEWQVRRAKLKVRDFENKLRRLARKAGEEVSLIDQVIWLKDLSDVVVRDVGGKRREDGRWPMVFDPSGKSVTFFSYSGAAQFDADLLSTLMASDQKEEQRRLLLALLKHLKYGGVLAISLGDDFAKLAQVEDAFNFIEKGLFNTLLDRSVLFSYLLPRRFLNLVPADLQNEYSELMFDDEMLGKFVLTFVLVGEEPEKEVMEKEGHQFYTIKVNDPDAKAEEDDGEA</sequence>
<dbReference type="PANTHER" id="PTHR24171">
    <property type="entry name" value="ANKYRIN REPEAT DOMAIN-CONTAINING PROTEIN 39-RELATED"/>
    <property type="match status" value="1"/>
</dbReference>
<accession>A0A7S4UFD6</accession>
<feature type="region of interest" description="Disordered" evidence="5">
    <location>
        <begin position="51"/>
        <end position="70"/>
    </location>
</feature>
<proteinExistence type="predicted"/>
<keyword evidence="4" id="KW-0175">Coiled coil</keyword>
<dbReference type="PROSITE" id="PS50088">
    <property type="entry name" value="ANK_REPEAT"/>
    <property type="match status" value="2"/>
</dbReference>
<dbReference type="Pfam" id="PF12796">
    <property type="entry name" value="Ank_2"/>
    <property type="match status" value="1"/>
</dbReference>
<evidence type="ECO:0000256" key="4">
    <source>
        <dbReference type="SAM" id="Coils"/>
    </source>
</evidence>
<dbReference type="InterPro" id="IPR002110">
    <property type="entry name" value="Ankyrin_rpt"/>
</dbReference>
<feature type="compositionally biased region" description="Basic and acidic residues" evidence="5">
    <location>
        <begin position="253"/>
        <end position="267"/>
    </location>
</feature>
<evidence type="ECO:0000256" key="3">
    <source>
        <dbReference type="PROSITE-ProRule" id="PRU00023"/>
    </source>
</evidence>
<protein>
    <submittedName>
        <fullName evidence="6">Uncharacterized protein</fullName>
    </submittedName>
</protein>
<dbReference type="Gene3D" id="1.25.40.20">
    <property type="entry name" value="Ankyrin repeat-containing domain"/>
    <property type="match status" value="1"/>
</dbReference>
<feature type="repeat" description="ANK" evidence="3">
    <location>
        <begin position="180"/>
        <end position="212"/>
    </location>
</feature>
<dbReference type="EMBL" id="HBNR01001999">
    <property type="protein sequence ID" value="CAE4561789.1"/>
    <property type="molecule type" value="Transcribed_RNA"/>
</dbReference>
<evidence type="ECO:0000313" key="6">
    <source>
        <dbReference type="EMBL" id="CAE4561789.1"/>
    </source>
</evidence>
<feature type="compositionally biased region" description="Low complexity" evidence="5">
    <location>
        <begin position="51"/>
        <end position="60"/>
    </location>
</feature>
<dbReference type="SMART" id="SM00248">
    <property type="entry name" value="ANK"/>
    <property type="match status" value="2"/>
</dbReference>
<organism evidence="6">
    <name type="scientific">Alexandrium monilatum</name>
    <dbReference type="NCBI Taxonomy" id="311494"/>
    <lineage>
        <taxon>Eukaryota</taxon>
        <taxon>Sar</taxon>
        <taxon>Alveolata</taxon>
        <taxon>Dinophyceae</taxon>
        <taxon>Gonyaulacales</taxon>
        <taxon>Pyrocystaceae</taxon>
        <taxon>Alexandrium</taxon>
    </lineage>
</organism>
<evidence type="ECO:0000256" key="2">
    <source>
        <dbReference type="ARBA" id="ARBA00023043"/>
    </source>
</evidence>
<keyword evidence="1" id="KW-0677">Repeat</keyword>
<reference evidence="6" key="1">
    <citation type="submission" date="2021-01" db="EMBL/GenBank/DDBJ databases">
        <authorList>
            <person name="Corre E."/>
            <person name="Pelletier E."/>
            <person name="Niang G."/>
            <person name="Scheremetjew M."/>
            <person name="Finn R."/>
            <person name="Kale V."/>
            <person name="Holt S."/>
            <person name="Cochrane G."/>
            <person name="Meng A."/>
            <person name="Brown T."/>
            <person name="Cohen L."/>
        </authorList>
    </citation>
    <scope>NUCLEOTIDE SEQUENCE</scope>
    <source>
        <strain evidence="6">CCMP3105</strain>
    </source>
</reference>
<keyword evidence="2 3" id="KW-0040">ANK repeat</keyword>
<gene>
    <name evidence="6" type="ORF">AMON00008_LOCUS1408</name>
</gene>
<dbReference type="PROSITE" id="PS50297">
    <property type="entry name" value="ANK_REP_REGION"/>
    <property type="match status" value="1"/>
</dbReference>
<name>A0A7S4UFD6_9DINO</name>
<dbReference type="InterPro" id="IPR036770">
    <property type="entry name" value="Ankyrin_rpt-contain_sf"/>
</dbReference>
<evidence type="ECO:0000256" key="5">
    <source>
        <dbReference type="SAM" id="MobiDB-lite"/>
    </source>
</evidence>
<dbReference type="AlphaFoldDB" id="A0A7S4UFD6"/>
<feature type="coiled-coil region" evidence="4">
    <location>
        <begin position="94"/>
        <end position="123"/>
    </location>
</feature>
<feature type="coiled-coil region" evidence="4">
    <location>
        <begin position="311"/>
        <end position="359"/>
    </location>
</feature>
<feature type="repeat" description="ANK" evidence="3">
    <location>
        <begin position="147"/>
        <end position="179"/>
    </location>
</feature>
<dbReference type="SUPFAM" id="SSF48403">
    <property type="entry name" value="Ankyrin repeat"/>
    <property type="match status" value="1"/>
</dbReference>